<evidence type="ECO:0000256" key="1">
    <source>
        <dbReference type="ARBA" id="ARBA00001946"/>
    </source>
</evidence>
<dbReference type="GO" id="GO:0000287">
    <property type="term" value="F:magnesium ion binding"/>
    <property type="evidence" value="ECO:0007669"/>
    <property type="project" value="UniProtKB-UniRule"/>
</dbReference>
<dbReference type="Proteomes" id="UP000593842">
    <property type="component" value="Chromosome"/>
</dbReference>
<dbReference type="SUPFAM" id="SSF51621">
    <property type="entry name" value="Phosphoenolpyruvate/pyruvate domain"/>
    <property type="match status" value="1"/>
</dbReference>
<evidence type="ECO:0000313" key="23">
    <source>
        <dbReference type="Proteomes" id="UP000593842"/>
    </source>
</evidence>
<dbReference type="FunFam" id="3.20.20.60:FF:000025">
    <property type="entry name" value="Pyruvate kinase"/>
    <property type="match status" value="1"/>
</dbReference>
<evidence type="ECO:0000256" key="12">
    <source>
        <dbReference type="ARBA" id="ARBA00022842"/>
    </source>
</evidence>
<keyword evidence="7 17" id="KW-0808">Transferase</keyword>
<evidence type="ECO:0000256" key="16">
    <source>
        <dbReference type="NCBIfam" id="TIGR01064"/>
    </source>
</evidence>
<dbReference type="EMBL" id="PYLQ01000008">
    <property type="protein sequence ID" value="PST41144.1"/>
    <property type="molecule type" value="Genomic_DNA"/>
</dbReference>
<evidence type="ECO:0000256" key="8">
    <source>
        <dbReference type="ARBA" id="ARBA00022723"/>
    </source>
</evidence>
<feature type="domain" description="Pyruvate kinase C-terminal" evidence="19">
    <location>
        <begin position="362"/>
        <end position="471"/>
    </location>
</feature>
<evidence type="ECO:0000256" key="2">
    <source>
        <dbReference type="ARBA" id="ARBA00001958"/>
    </source>
</evidence>
<dbReference type="Gene3D" id="3.20.20.60">
    <property type="entry name" value="Phosphoenolpyruvate-binding domains"/>
    <property type="match status" value="1"/>
</dbReference>
<keyword evidence="8" id="KW-0479">Metal-binding</keyword>
<dbReference type="SUPFAM" id="SSF52935">
    <property type="entry name" value="PK C-terminal domain-like"/>
    <property type="match status" value="1"/>
</dbReference>
<dbReference type="Gene3D" id="3.40.1380.20">
    <property type="entry name" value="Pyruvate kinase, C-terminal domain"/>
    <property type="match status" value="1"/>
</dbReference>
<dbReference type="InterPro" id="IPR018209">
    <property type="entry name" value="Pyrv_Knase_AS"/>
</dbReference>
<evidence type="ECO:0000256" key="10">
    <source>
        <dbReference type="ARBA" id="ARBA00022777"/>
    </source>
</evidence>
<dbReference type="PRINTS" id="PR01050">
    <property type="entry name" value="PYRUVTKNASE"/>
</dbReference>
<dbReference type="GO" id="GO:0030955">
    <property type="term" value="F:potassium ion binding"/>
    <property type="evidence" value="ECO:0007669"/>
    <property type="project" value="UniProtKB-UniRule"/>
</dbReference>
<dbReference type="InterPro" id="IPR001697">
    <property type="entry name" value="Pyr_Knase"/>
</dbReference>
<dbReference type="InterPro" id="IPR036918">
    <property type="entry name" value="Pyrv_Knase_C_sf"/>
</dbReference>
<comment type="similarity">
    <text evidence="4 17">Belongs to the pyruvate kinase family.</text>
</comment>
<keyword evidence="15 21" id="KW-0670">Pyruvate</keyword>
<keyword evidence="12 17" id="KW-0460">Magnesium</keyword>
<evidence type="ECO:0000259" key="19">
    <source>
        <dbReference type="Pfam" id="PF02887"/>
    </source>
</evidence>
<dbReference type="SUPFAM" id="SSF50800">
    <property type="entry name" value="PK beta-barrel domain-like"/>
    <property type="match status" value="1"/>
</dbReference>
<comment type="cofactor">
    <cofactor evidence="2">
        <name>K(+)</name>
        <dbReference type="ChEBI" id="CHEBI:29103"/>
    </cofactor>
</comment>
<evidence type="ECO:0000256" key="5">
    <source>
        <dbReference type="ARBA" id="ARBA00012142"/>
    </source>
</evidence>
<dbReference type="NCBIfam" id="NF004491">
    <property type="entry name" value="PRK05826.1"/>
    <property type="match status" value="1"/>
</dbReference>
<dbReference type="GO" id="GO:0016301">
    <property type="term" value="F:kinase activity"/>
    <property type="evidence" value="ECO:0007669"/>
    <property type="project" value="UniProtKB-KW"/>
</dbReference>
<dbReference type="PANTHER" id="PTHR11817">
    <property type="entry name" value="PYRUVATE KINASE"/>
    <property type="match status" value="1"/>
</dbReference>
<feature type="domain" description="Pyruvate kinase barrel" evidence="18">
    <location>
        <begin position="8"/>
        <end position="329"/>
    </location>
</feature>
<evidence type="ECO:0000313" key="22">
    <source>
        <dbReference type="Proteomes" id="UP000240974"/>
    </source>
</evidence>
<dbReference type="InterPro" id="IPR015813">
    <property type="entry name" value="Pyrv/PenolPyrv_kinase-like_dom"/>
</dbReference>
<keyword evidence="13" id="KW-0630">Potassium</keyword>
<evidence type="ECO:0000256" key="13">
    <source>
        <dbReference type="ARBA" id="ARBA00022958"/>
    </source>
</evidence>
<dbReference type="GeneID" id="70579343"/>
<dbReference type="RefSeq" id="WP_022002178.1">
    <property type="nucleotide sequence ID" value="NZ_AP024085.1"/>
</dbReference>
<reference evidence="20" key="2">
    <citation type="journal article" date="2020" name="Microbiol. Resour. Announc.">
        <title>Complete Genome Sequence of Faecalibacillus intestinalis JCM 34082, Isolated from Feces from a Healthy Japanese Female.</title>
        <authorList>
            <person name="Sakamoto M."/>
            <person name="Ikeyama N."/>
            <person name="Toyoda A."/>
            <person name="Murakami T."/>
            <person name="Mori H."/>
            <person name="Ohkuma M."/>
        </authorList>
    </citation>
    <scope>NUCLEOTIDE SEQUENCE</scope>
    <source>
        <strain evidence="20">14EGH31</strain>
    </source>
</reference>
<comment type="cofactor">
    <cofactor evidence="1">
        <name>Mg(2+)</name>
        <dbReference type="ChEBI" id="CHEBI:18420"/>
    </cofactor>
</comment>
<keyword evidence="11" id="KW-0067">ATP-binding</keyword>
<dbReference type="Pfam" id="PF02887">
    <property type="entry name" value="PK_C"/>
    <property type="match status" value="1"/>
</dbReference>
<dbReference type="Proteomes" id="UP000240974">
    <property type="component" value="Unassembled WGS sequence"/>
</dbReference>
<dbReference type="EC" id="2.7.1.40" evidence="5 16"/>
<dbReference type="Pfam" id="PF00224">
    <property type="entry name" value="PK"/>
    <property type="match status" value="1"/>
</dbReference>
<dbReference type="EMBL" id="AP024085">
    <property type="protein sequence ID" value="BCL57191.1"/>
    <property type="molecule type" value="Genomic_DNA"/>
</dbReference>
<evidence type="ECO:0000256" key="17">
    <source>
        <dbReference type="RuleBase" id="RU000504"/>
    </source>
</evidence>
<sequence>MKKNEIMSKTKIVCTVGPASESKEMLTKLVKAGMNVMRLNFSHGTHEEHAEKITTLLEINKELSTNVAILLDTKGPEIRTGDFVGGKTTFKKGQTSIICVEDIEGTSERFTITYKDLYKDVKPGGYILVNDGQVELLVDHIEGTDIVCVAANDGEVKNKRGINVPGIKLGFDYLSPKDISDLTFGAGQPFDYVAASFCRRAQDIIDIKKLLIENGRNDIQILAKIENQEGVENVDEILDIADGIMVARGDLGVEVPAEDVPLIQKSIIKKCKQRGKIVITATQMLESMQQNPRPTRAEVSDVANAIYDGTDAIMLSGESASGLYPQEAVMMMSKIALKTEGTLDYQSLQRQAIRTAPDDTSEAICMSVAEIAYKFNVAAIIAFTESGFTARKMARYRTKSRIIAATPSIKTVKALALNWGVKAVPCKPLNSRISMIDYASIIARENGVKPGQKILVTGGTPGVKGATSYLELVEVK</sequence>
<evidence type="ECO:0000256" key="7">
    <source>
        <dbReference type="ARBA" id="ARBA00022679"/>
    </source>
</evidence>
<dbReference type="InterPro" id="IPR015806">
    <property type="entry name" value="Pyrv_Knase_insert_dom_sf"/>
</dbReference>
<dbReference type="KEGG" id="fit:Fi14EGH31_09030"/>
<dbReference type="InterPro" id="IPR040442">
    <property type="entry name" value="Pyrv_kinase-like_dom_sf"/>
</dbReference>
<evidence type="ECO:0000259" key="18">
    <source>
        <dbReference type="Pfam" id="PF00224"/>
    </source>
</evidence>
<dbReference type="NCBIfam" id="NF004978">
    <property type="entry name" value="PRK06354.1"/>
    <property type="match status" value="1"/>
</dbReference>
<dbReference type="PROSITE" id="PS00110">
    <property type="entry name" value="PYRUVATE_KINASE"/>
    <property type="match status" value="1"/>
</dbReference>
<dbReference type="FunFam" id="2.40.33.10:FF:000001">
    <property type="entry name" value="Pyruvate kinase"/>
    <property type="match status" value="1"/>
</dbReference>
<gene>
    <name evidence="21" type="primary">pyk</name>
    <name evidence="20" type="synonym">pyk_1</name>
    <name evidence="21" type="ORF">C7U54_07190</name>
    <name evidence="20" type="ORF">Fi14EGH31_09030</name>
</gene>
<dbReference type="UniPathway" id="UPA00109">
    <property type="reaction ID" value="UER00188"/>
</dbReference>
<comment type="pathway">
    <text evidence="3 17">Carbohydrate degradation; glycolysis; pyruvate from D-glyceraldehyde 3-phosphate: step 5/5.</text>
</comment>
<organism evidence="21 22">
    <name type="scientific">Faecalibacillus intestinalis</name>
    <dbReference type="NCBI Taxonomy" id="1982626"/>
    <lineage>
        <taxon>Bacteria</taxon>
        <taxon>Bacillati</taxon>
        <taxon>Bacillota</taxon>
        <taxon>Erysipelotrichia</taxon>
        <taxon>Erysipelotrichales</taxon>
        <taxon>Coprobacillaceae</taxon>
        <taxon>Faecalibacillus</taxon>
    </lineage>
</organism>
<evidence type="ECO:0000256" key="11">
    <source>
        <dbReference type="ARBA" id="ARBA00022840"/>
    </source>
</evidence>
<keyword evidence="9" id="KW-0547">Nucleotide-binding</keyword>
<dbReference type="InterPro" id="IPR011037">
    <property type="entry name" value="Pyrv_Knase-like_insert_dom_sf"/>
</dbReference>
<keyword evidence="22" id="KW-1185">Reference proteome</keyword>
<dbReference type="Gene3D" id="2.40.33.10">
    <property type="entry name" value="PK beta-barrel domain-like"/>
    <property type="match status" value="1"/>
</dbReference>
<reference evidence="21 22" key="1">
    <citation type="journal article" date="2019" name="Int. J. Syst. Evol. Microbiol.">
        <title>Faecalibacillus intestinalis gen. nov., sp. nov. and Faecalibacillus faecis sp. nov., isolated from human faeces.</title>
        <authorList>
            <person name="Seo B."/>
            <person name="Jeon K."/>
            <person name="Baek I."/>
            <person name="Lee Y.M."/>
            <person name="Baek K."/>
            <person name="Ko G."/>
        </authorList>
    </citation>
    <scope>NUCLEOTIDE SEQUENCE [LARGE SCALE GENOMIC DNA]</scope>
    <source>
        <strain evidence="21 22">SNUG30099</strain>
    </source>
</reference>
<evidence type="ECO:0000313" key="20">
    <source>
        <dbReference type="EMBL" id="BCL57191.1"/>
    </source>
</evidence>
<evidence type="ECO:0000256" key="15">
    <source>
        <dbReference type="ARBA" id="ARBA00023317"/>
    </source>
</evidence>
<evidence type="ECO:0000256" key="4">
    <source>
        <dbReference type="ARBA" id="ARBA00008663"/>
    </source>
</evidence>
<dbReference type="GO" id="GO:0004743">
    <property type="term" value="F:pyruvate kinase activity"/>
    <property type="evidence" value="ECO:0007669"/>
    <property type="project" value="UniProtKB-UniRule"/>
</dbReference>
<dbReference type="InterPro" id="IPR015795">
    <property type="entry name" value="Pyrv_Knase_C"/>
</dbReference>
<reference evidence="23" key="3">
    <citation type="submission" date="2020-09" db="EMBL/GenBank/DDBJ databases">
        <title>Complete genome sequencing of Faecalibacillus intestinalis strain 14EGH31.</title>
        <authorList>
            <person name="Sakamoto M."/>
            <person name="Murakami T."/>
            <person name="Mori H."/>
        </authorList>
    </citation>
    <scope>NUCLEOTIDE SEQUENCE [LARGE SCALE GENOMIC DNA]</scope>
    <source>
        <strain evidence="23">14EGH31</strain>
    </source>
</reference>
<comment type="catalytic activity">
    <reaction evidence="17">
        <text>pyruvate + ATP = phosphoenolpyruvate + ADP + H(+)</text>
        <dbReference type="Rhea" id="RHEA:18157"/>
        <dbReference type="ChEBI" id="CHEBI:15361"/>
        <dbReference type="ChEBI" id="CHEBI:15378"/>
        <dbReference type="ChEBI" id="CHEBI:30616"/>
        <dbReference type="ChEBI" id="CHEBI:58702"/>
        <dbReference type="ChEBI" id="CHEBI:456216"/>
        <dbReference type="EC" id="2.7.1.40"/>
    </reaction>
</comment>
<dbReference type="NCBIfam" id="TIGR01064">
    <property type="entry name" value="pyruv_kin"/>
    <property type="match status" value="1"/>
</dbReference>
<evidence type="ECO:0000256" key="14">
    <source>
        <dbReference type="ARBA" id="ARBA00023152"/>
    </source>
</evidence>
<keyword evidence="10 17" id="KW-0418">Kinase</keyword>
<dbReference type="InterPro" id="IPR015793">
    <property type="entry name" value="Pyrv_Knase_brl"/>
</dbReference>
<evidence type="ECO:0000256" key="9">
    <source>
        <dbReference type="ARBA" id="ARBA00022741"/>
    </source>
</evidence>
<keyword evidence="14 17" id="KW-0324">Glycolysis</keyword>
<dbReference type="AlphaFoldDB" id="A0A2T3G0Q9"/>
<protein>
    <recommendedName>
        <fullName evidence="6 16">Pyruvate kinase</fullName>
        <ecNumber evidence="5 16">2.7.1.40</ecNumber>
    </recommendedName>
</protein>
<accession>A0A2T3G0Q9</accession>
<name>A0A2T3G0Q9_9FIRM</name>
<dbReference type="GO" id="GO:0005524">
    <property type="term" value="F:ATP binding"/>
    <property type="evidence" value="ECO:0007669"/>
    <property type="project" value="UniProtKB-KW"/>
</dbReference>
<proteinExistence type="inferred from homology"/>
<evidence type="ECO:0000256" key="3">
    <source>
        <dbReference type="ARBA" id="ARBA00004997"/>
    </source>
</evidence>
<evidence type="ECO:0000256" key="6">
    <source>
        <dbReference type="ARBA" id="ARBA00018587"/>
    </source>
</evidence>
<evidence type="ECO:0000313" key="21">
    <source>
        <dbReference type="EMBL" id="PST41144.1"/>
    </source>
</evidence>